<evidence type="ECO:0000313" key="2">
    <source>
        <dbReference type="Proteomes" id="UP001055811"/>
    </source>
</evidence>
<organism evidence="1 2">
    <name type="scientific">Cichorium intybus</name>
    <name type="common">Chicory</name>
    <dbReference type="NCBI Taxonomy" id="13427"/>
    <lineage>
        <taxon>Eukaryota</taxon>
        <taxon>Viridiplantae</taxon>
        <taxon>Streptophyta</taxon>
        <taxon>Embryophyta</taxon>
        <taxon>Tracheophyta</taxon>
        <taxon>Spermatophyta</taxon>
        <taxon>Magnoliopsida</taxon>
        <taxon>eudicotyledons</taxon>
        <taxon>Gunneridae</taxon>
        <taxon>Pentapetalae</taxon>
        <taxon>asterids</taxon>
        <taxon>campanulids</taxon>
        <taxon>Asterales</taxon>
        <taxon>Asteraceae</taxon>
        <taxon>Cichorioideae</taxon>
        <taxon>Cichorieae</taxon>
        <taxon>Cichoriinae</taxon>
        <taxon>Cichorium</taxon>
    </lineage>
</organism>
<keyword evidence="2" id="KW-1185">Reference proteome</keyword>
<dbReference type="Proteomes" id="UP001055811">
    <property type="component" value="Linkage Group LG05"/>
</dbReference>
<protein>
    <submittedName>
        <fullName evidence="1">Uncharacterized protein</fullName>
    </submittedName>
</protein>
<evidence type="ECO:0000313" key="1">
    <source>
        <dbReference type="EMBL" id="KAI3740139.1"/>
    </source>
</evidence>
<name>A0ACB9D0N6_CICIN</name>
<dbReference type="EMBL" id="CM042013">
    <property type="protein sequence ID" value="KAI3740139.1"/>
    <property type="molecule type" value="Genomic_DNA"/>
</dbReference>
<comment type="caution">
    <text evidence="1">The sequence shown here is derived from an EMBL/GenBank/DDBJ whole genome shotgun (WGS) entry which is preliminary data.</text>
</comment>
<gene>
    <name evidence="1" type="ORF">L2E82_30560</name>
</gene>
<proteinExistence type="predicted"/>
<sequence length="116" mass="12517">MQSPEMQSDGVDAKSAELQSDGADAAPEMESEKQSPGCSAGEDDLFLHRLHGVAPFSAIVSPSLCCILEESKARVLLVEETLLTRFGTLTPSRFRSLDLCYVLLLGKSPIHLGNVR</sequence>
<reference evidence="2" key="1">
    <citation type="journal article" date="2022" name="Mol. Ecol. Resour.">
        <title>The genomes of chicory, endive, great burdock and yacon provide insights into Asteraceae palaeo-polyploidization history and plant inulin production.</title>
        <authorList>
            <person name="Fan W."/>
            <person name="Wang S."/>
            <person name="Wang H."/>
            <person name="Wang A."/>
            <person name="Jiang F."/>
            <person name="Liu H."/>
            <person name="Zhao H."/>
            <person name="Xu D."/>
            <person name="Zhang Y."/>
        </authorList>
    </citation>
    <scope>NUCLEOTIDE SEQUENCE [LARGE SCALE GENOMIC DNA]</scope>
    <source>
        <strain evidence="2">cv. Punajuju</strain>
    </source>
</reference>
<accession>A0ACB9D0N6</accession>
<reference evidence="1 2" key="2">
    <citation type="journal article" date="2022" name="Mol. Ecol. Resour.">
        <title>The genomes of chicory, endive, great burdock and yacon provide insights into Asteraceae paleo-polyploidization history and plant inulin production.</title>
        <authorList>
            <person name="Fan W."/>
            <person name="Wang S."/>
            <person name="Wang H."/>
            <person name="Wang A."/>
            <person name="Jiang F."/>
            <person name="Liu H."/>
            <person name="Zhao H."/>
            <person name="Xu D."/>
            <person name="Zhang Y."/>
        </authorList>
    </citation>
    <scope>NUCLEOTIDE SEQUENCE [LARGE SCALE GENOMIC DNA]</scope>
    <source>
        <strain evidence="2">cv. Punajuju</strain>
        <tissue evidence="1">Leaves</tissue>
    </source>
</reference>